<dbReference type="GO" id="GO:0016567">
    <property type="term" value="P:protein ubiquitination"/>
    <property type="evidence" value="ECO:0007669"/>
    <property type="project" value="UniProtKB-UniPathway"/>
</dbReference>
<dbReference type="UniPathway" id="UPA00143"/>
<evidence type="ECO:0000256" key="1">
    <source>
        <dbReference type="ARBA" id="ARBA00000900"/>
    </source>
</evidence>
<protein>
    <recommendedName>
        <fullName evidence="3">RING-type E3 ubiquitin transferase</fullName>
        <ecNumber evidence="3">2.3.2.27</ecNumber>
    </recommendedName>
</protein>
<accession>A0A139AS88</accession>
<dbReference type="SUPFAM" id="SSF57903">
    <property type="entry name" value="FYVE/PHD zinc finger"/>
    <property type="match status" value="1"/>
</dbReference>
<dbReference type="GO" id="GO:0008270">
    <property type="term" value="F:zinc ion binding"/>
    <property type="evidence" value="ECO:0007669"/>
    <property type="project" value="UniProtKB-KW"/>
</dbReference>
<feature type="compositionally biased region" description="Low complexity" evidence="13">
    <location>
        <begin position="8"/>
        <end position="27"/>
    </location>
</feature>
<evidence type="ECO:0000256" key="5">
    <source>
        <dbReference type="ARBA" id="ARBA00022723"/>
    </source>
</evidence>
<evidence type="ECO:0000259" key="16">
    <source>
        <dbReference type="PROSITE" id="PS51015"/>
    </source>
</evidence>
<dbReference type="SMART" id="SM00184">
    <property type="entry name" value="RING"/>
    <property type="match status" value="2"/>
</dbReference>
<keyword evidence="18" id="KW-1185">Reference proteome</keyword>
<feature type="compositionally biased region" description="Low complexity" evidence="13">
    <location>
        <begin position="168"/>
        <end position="200"/>
    </location>
</feature>
<dbReference type="PROSITE" id="PS50016">
    <property type="entry name" value="ZF_PHD_2"/>
    <property type="match status" value="1"/>
</dbReference>
<evidence type="ECO:0000259" key="14">
    <source>
        <dbReference type="PROSITE" id="PS50016"/>
    </source>
</evidence>
<keyword evidence="7" id="KW-0833">Ubl conjugation pathway</keyword>
<dbReference type="Proteomes" id="UP000070544">
    <property type="component" value="Unassembled WGS sequence"/>
</dbReference>
<evidence type="ECO:0000313" key="17">
    <source>
        <dbReference type="EMBL" id="KXS19403.1"/>
    </source>
</evidence>
<evidence type="ECO:0000256" key="11">
    <source>
        <dbReference type="PROSITE-ProRule" id="PRU00175"/>
    </source>
</evidence>
<feature type="region of interest" description="Disordered" evidence="13">
    <location>
        <begin position="532"/>
        <end position="595"/>
    </location>
</feature>
<dbReference type="Gene3D" id="3.30.40.10">
    <property type="entry name" value="Zinc/RING finger domain, C3HC4 (zinc finger)"/>
    <property type="match status" value="1"/>
</dbReference>
<dbReference type="InterPro" id="IPR019787">
    <property type="entry name" value="Znf_PHD-finger"/>
</dbReference>
<dbReference type="InterPro" id="IPR011011">
    <property type="entry name" value="Znf_FYVE_PHD"/>
</dbReference>
<dbReference type="PANTHER" id="PTHR14140">
    <property type="entry name" value="E3 UBIQUITIN-PROTEIN LIGASE UHRF-RELATED"/>
    <property type="match status" value="1"/>
</dbReference>
<feature type="region of interest" description="Disordered" evidence="13">
    <location>
        <begin position="1"/>
        <end position="57"/>
    </location>
</feature>
<dbReference type="GO" id="GO:0044027">
    <property type="term" value="P:negative regulation of gene expression via chromosomal CpG island methylation"/>
    <property type="evidence" value="ECO:0007669"/>
    <property type="project" value="TreeGrafter"/>
</dbReference>
<proteinExistence type="predicted"/>
<feature type="domain" description="YDG" evidence="16">
    <location>
        <begin position="339"/>
        <end position="512"/>
    </location>
</feature>
<dbReference type="InterPro" id="IPR001965">
    <property type="entry name" value="Znf_PHD"/>
</dbReference>
<keyword evidence="5" id="KW-0479">Metal-binding</keyword>
<dbReference type="InterPro" id="IPR045134">
    <property type="entry name" value="UHRF1/2-like"/>
</dbReference>
<dbReference type="Gene3D" id="2.30.280.10">
    <property type="entry name" value="SRA-YDG"/>
    <property type="match status" value="1"/>
</dbReference>
<comment type="catalytic activity">
    <reaction evidence="1">
        <text>S-ubiquitinyl-[E2 ubiquitin-conjugating enzyme]-L-cysteine + [acceptor protein]-L-lysine = [E2 ubiquitin-conjugating enzyme]-L-cysteine + N(6)-ubiquitinyl-[acceptor protein]-L-lysine.</text>
        <dbReference type="EC" id="2.3.2.27"/>
    </reaction>
</comment>
<keyword evidence="10 12" id="KW-0539">Nucleus</keyword>
<feature type="domain" description="RING-type" evidence="15">
    <location>
        <begin position="636"/>
        <end position="676"/>
    </location>
</feature>
<dbReference type="InterPro" id="IPR029071">
    <property type="entry name" value="Ubiquitin-like_domsf"/>
</dbReference>
<dbReference type="EC" id="2.3.2.27" evidence="3"/>
<dbReference type="PANTHER" id="PTHR14140:SF45">
    <property type="entry name" value="RING-TYPE E3 UBIQUITIN TRANSFERASE"/>
    <property type="match status" value="1"/>
</dbReference>
<dbReference type="GO" id="GO:0003677">
    <property type="term" value="F:DNA binding"/>
    <property type="evidence" value="ECO:0007669"/>
    <property type="project" value="UniProtKB-KW"/>
</dbReference>
<dbReference type="STRING" id="1344416.A0A139AS88"/>
<dbReference type="InterPro" id="IPR001841">
    <property type="entry name" value="Znf_RING"/>
</dbReference>
<dbReference type="OrthoDB" id="2270193at2759"/>
<dbReference type="EMBL" id="KQ965738">
    <property type="protein sequence ID" value="KXS19403.1"/>
    <property type="molecule type" value="Genomic_DNA"/>
</dbReference>
<keyword evidence="9" id="KW-0238">DNA-binding</keyword>
<evidence type="ECO:0000256" key="3">
    <source>
        <dbReference type="ARBA" id="ARBA00012483"/>
    </source>
</evidence>
<dbReference type="PROSITE" id="PS50089">
    <property type="entry name" value="ZF_RING_2"/>
    <property type="match status" value="1"/>
</dbReference>
<keyword evidence="4" id="KW-0808">Transferase</keyword>
<dbReference type="InterPro" id="IPR015947">
    <property type="entry name" value="PUA-like_sf"/>
</dbReference>
<dbReference type="SMART" id="SM00249">
    <property type="entry name" value="PHD"/>
    <property type="match status" value="1"/>
</dbReference>
<organism evidence="17 18">
    <name type="scientific">Gonapodya prolifera (strain JEL478)</name>
    <name type="common">Monoblepharis prolifera</name>
    <dbReference type="NCBI Taxonomy" id="1344416"/>
    <lineage>
        <taxon>Eukaryota</taxon>
        <taxon>Fungi</taxon>
        <taxon>Fungi incertae sedis</taxon>
        <taxon>Chytridiomycota</taxon>
        <taxon>Chytridiomycota incertae sedis</taxon>
        <taxon>Monoblepharidomycetes</taxon>
        <taxon>Monoblepharidales</taxon>
        <taxon>Gonapodyaceae</taxon>
        <taxon>Gonapodya</taxon>
    </lineage>
</organism>
<evidence type="ECO:0000256" key="10">
    <source>
        <dbReference type="ARBA" id="ARBA00023242"/>
    </source>
</evidence>
<dbReference type="SUPFAM" id="SSF57850">
    <property type="entry name" value="RING/U-box"/>
    <property type="match status" value="1"/>
</dbReference>
<evidence type="ECO:0000256" key="7">
    <source>
        <dbReference type="ARBA" id="ARBA00022786"/>
    </source>
</evidence>
<dbReference type="Pfam" id="PF13923">
    <property type="entry name" value="zf-C3HC4_2"/>
    <property type="match status" value="1"/>
</dbReference>
<evidence type="ECO:0000256" key="8">
    <source>
        <dbReference type="ARBA" id="ARBA00022833"/>
    </source>
</evidence>
<dbReference type="SUPFAM" id="SSF54236">
    <property type="entry name" value="Ubiquitin-like"/>
    <property type="match status" value="1"/>
</dbReference>
<dbReference type="SMART" id="SM00466">
    <property type="entry name" value="SRA"/>
    <property type="match status" value="1"/>
</dbReference>
<comment type="pathway">
    <text evidence="2">Protein modification; protein ubiquitination.</text>
</comment>
<sequence>MDAANGRSAKSAASSASPTPTPMSAPDAQEKPAQRATKTAQKEKPKSPAKPKPSAPKLYAMAMYAGGKEAHKFRIPFSHPQTPVSEFRQTICDVLHDNGEERVEPERVRIVFMGKILNETDRDGNPATLFMYDVKNSYTVTIQIRPKDFVPLERAEGDLPAAMDLDGDGATSGAAASVEEASGSAEREGGTAAQAQAETGLTDMTDEDRKLAEQMQEEDEKCDKCKKKPGRKCKDCNCCYCGVDEDAGNCMLCDECQYWHHLKCLPTPPPESEWDAIKAQEEWYCPSCSNKNKVVNAVGGEGSKKAQSRGVQSGRRWGGGMANVGRSKVSTVVDKDHMGPVPGVEVGQMWLYRMAVSEDGVHGPPVGGISGSSKTGCRSIVLSGGYPEDEDYGETFTYTGSGGRDLKSENRRTAKQDSDQKLEKANLAIAITCDAARVDDVKGAVASDWRKSKPIRVLRSSKLIKEAKKKNIGVEYVPTETGYRYDGIYKLVRYWPERNSSGFLNWRYEFKRDDPAPPPWTEEGKKRIKELGLKLIDRGSPADGDGESKKRKRDGAENGEATTDKSKKTKGSGKGAKAMGETEETSAPKRQYKPPQDVLDLIAKDVHDAKVWEDVLSRDATNPKEFFEVLEKEFECPVCFDMVKDPFMIPCHHNICKDCTTRALKSVGKKQCALCKTPFEDEHKQVNKELVAIFKALRG</sequence>
<dbReference type="SUPFAM" id="SSF88697">
    <property type="entry name" value="PUA domain-like"/>
    <property type="match status" value="1"/>
</dbReference>
<dbReference type="Pfam" id="PF02182">
    <property type="entry name" value="SAD_SRA"/>
    <property type="match status" value="1"/>
</dbReference>
<reference evidence="17 18" key="1">
    <citation type="journal article" date="2015" name="Genome Biol. Evol.">
        <title>Phylogenomic analyses indicate that early fungi evolved digesting cell walls of algal ancestors of land plants.</title>
        <authorList>
            <person name="Chang Y."/>
            <person name="Wang S."/>
            <person name="Sekimoto S."/>
            <person name="Aerts A.L."/>
            <person name="Choi C."/>
            <person name="Clum A."/>
            <person name="LaButti K.M."/>
            <person name="Lindquist E.A."/>
            <person name="Yee Ngan C."/>
            <person name="Ohm R.A."/>
            <person name="Salamov A.A."/>
            <person name="Grigoriev I.V."/>
            <person name="Spatafora J.W."/>
            <person name="Berbee M.L."/>
        </authorList>
    </citation>
    <scope>NUCLEOTIDE SEQUENCE [LARGE SCALE GENOMIC DNA]</scope>
    <source>
        <strain evidence="17 18">JEL478</strain>
    </source>
</reference>
<dbReference type="GO" id="GO:0061630">
    <property type="term" value="F:ubiquitin protein ligase activity"/>
    <property type="evidence" value="ECO:0007669"/>
    <property type="project" value="UniProtKB-EC"/>
</dbReference>
<dbReference type="PROSITE" id="PS51015">
    <property type="entry name" value="YDG"/>
    <property type="match status" value="1"/>
</dbReference>
<evidence type="ECO:0000256" key="4">
    <source>
        <dbReference type="ARBA" id="ARBA00022679"/>
    </source>
</evidence>
<evidence type="ECO:0000256" key="12">
    <source>
        <dbReference type="PROSITE-ProRule" id="PRU00358"/>
    </source>
</evidence>
<evidence type="ECO:0000256" key="9">
    <source>
        <dbReference type="ARBA" id="ARBA00023125"/>
    </source>
</evidence>
<gene>
    <name evidence="17" type="ORF">M427DRAFT_52841</name>
</gene>
<dbReference type="GO" id="GO:0005634">
    <property type="term" value="C:nucleus"/>
    <property type="evidence" value="ECO:0007669"/>
    <property type="project" value="UniProtKB-SubCell"/>
</dbReference>
<feature type="region of interest" description="Disordered" evidence="13">
    <location>
        <begin position="163"/>
        <end position="204"/>
    </location>
</feature>
<feature type="domain" description="PHD-type" evidence="14">
    <location>
        <begin position="235"/>
        <end position="291"/>
    </location>
</feature>
<evidence type="ECO:0000256" key="2">
    <source>
        <dbReference type="ARBA" id="ARBA00004906"/>
    </source>
</evidence>
<evidence type="ECO:0000256" key="13">
    <source>
        <dbReference type="SAM" id="MobiDB-lite"/>
    </source>
</evidence>
<evidence type="ECO:0000313" key="18">
    <source>
        <dbReference type="Proteomes" id="UP000070544"/>
    </source>
</evidence>
<dbReference type="AlphaFoldDB" id="A0A139AS88"/>
<dbReference type="InterPro" id="IPR003105">
    <property type="entry name" value="SRA_YDG"/>
</dbReference>
<dbReference type="OMA" id="NGMACAG"/>
<evidence type="ECO:0000259" key="15">
    <source>
        <dbReference type="PROSITE" id="PS50089"/>
    </source>
</evidence>
<evidence type="ECO:0000256" key="6">
    <source>
        <dbReference type="ARBA" id="ARBA00022771"/>
    </source>
</evidence>
<dbReference type="InterPro" id="IPR036987">
    <property type="entry name" value="SRA-YDG_sf"/>
</dbReference>
<dbReference type="Gene3D" id="2.30.30.1150">
    <property type="match status" value="1"/>
</dbReference>
<feature type="region of interest" description="Disordered" evidence="13">
    <location>
        <begin position="301"/>
        <end position="323"/>
    </location>
</feature>
<keyword evidence="6 11" id="KW-0863">Zinc-finger</keyword>
<dbReference type="InterPro" id="IPR013083">
    <property type="entry name" value="Znf_RING/FYVE/PHD"/>
</dbReference>
<name>A0A139AS88_GONPJ</name>
<keyword evidence="8" id="KW-0862">Zinc</keyword>
<comment type="subcellular location">
    <subcellularLocation>
        <location evidence="12">Nucleus</location>
    </subcellularLocation>
</comment>